<proteinExistence type="predicted"/>
<accession>A0ABD3WL87</accession>
<dbReference type="Proteomes" id="UP001634394">
    <property type="component" value="Unassembled WGS sequence"/>
</dbReference>
<organism evidence="1 2">
    <name type="scientific">Sinanodonta woodiana</name>
    <name type="common">Chinese pond mussel</name>
    <name type="synonym">Anodonta woodiana</name>
    <dbReference type="NCBI Taxonomy" id="1069815"/>
    <lineage>
        <taxon>Eukaryota</taxon>
        <taxon>Metazoa</taxon>
        <taxon>Spiralia</taxon>
        <taxon>Lophotrochozoa</taxon>
        <taxon>Mollusca</taxon>
        <taxon>Bivalvia</taxon>
        <taxon>Autobranchia</taxon>
        <taxon>Heteroconchia</taxon>
        <taxon>Palaeoheterodonta</taxon>
        <taxon>Unionida</taxon>
        <taxon>Unionoidea</taxon>
        <taxon>Unionidae</taxon>
        <taxon>Unioninae</taxon>
        <taxon>Sinanodonta</taxon>
    </lineage>
</organism>
<sequence>MTEKSKVLTFTPRYVDTLDPICKSGYMDKIRLIDNKDPYEIPKAECLVVHNSVTPALLSLALGDAHQYVPKSLDKKYLFGVVRIT</sequence>
<evidence type="ECO:0000313" key="1">
    <source>
        <dbReference type="EMBL" id="KAL3874724.1"/>
    </source>
</evidence>
<evidence type="ECO:0000313" key="2">
    <source>
        <dbReference type="Proteomes" id="UP001634394"/>
    </source>
</evidence>
<dbReference type="EMBL" id="JBJQND010000006">
    <property type="protein sequence ID" value="KAL3874724.1"/>
    <property type="molecule type" value="Genomic_DNA"/>
</dbReference>
<name>A0ABD3WL87_SINWO</name>
<reference evidence="1 2" key="1">
    <citation type="submission" date="2024-11" db="EMBL/GenBank/DDBJ databases">
        <title>Chromosome-level genome assembly of the freshwater bivalve Anodonta woodiana.</title>
        <authorList>
            <person name="Chen X."/>
        </authorList>
    </citation>
    <scope>NUCLEOTIDE SEQUENCE [LARGE SCALE GENOMIC DNA]</scope>
    <source>
        <strain evidence="1">MN2024</strain>
        <tissue evidence="1">Gills</tissue>
    </source>
</reference>
<protein>
    <submittedName>
        <fullName evidence="1">Uncharacterized protein</fullName>
    </submittedName>
</protein>
<keyword evidence="2" id="KW-1185">Reference proteome</keyword>
<gene>
    <name evidence="1" type="ORF">ACJMK2_037696</name>
</gene>
<comment type="caution">
    <text evidence="1">The sequence shown here is derived from an EMBL/GenBank/DDBJ whole genome shotgun (WGS) entry which is preliminary data.</text>
</comment>
<dbReference type="AlphaFoldDB" id="A0ABD3WL87"/>